<dbReference type="EMBL" id="MCGN01000005">
    <property type="protein sequence ID" value="ORY96735.1"/>
    <property type="molecule type" value="Genomic_DNA"/>
</dbReference>
<dbReference type="OMA" id="IREWFQE"/>
<accession>A0A1X2HD43</accession>
<evidence type="ECO:0000313" key="1">
    <source>
        <dbReference type="EMBL" id="ORY96735.1"/>
    </source>
</evidence>
<name>A0A1X2HD43_SYNRA</name>
<reference evidence="1 2" key="1">
    <citation type="submission" date="2016-07" db="EMBL/GenBank/DDBJ databases">
        <title>Pervasive Adenine N6-methylation of Active Genes in Fungi.</title>
        <authorList>
            <consortium name="DOE Joint Genome Institute"/>
            <person name="Mondo S.J."/>
            <person name="Dannebaum R.O."/>
            <person name="Kuo R.C."/>
            <person name="Labutti K."/>
            <person name="Haridas S."/>
            <person name="Kuo A."/>
            <person name="Salamov A."/>
            <person name="Ahrendt S.R."/>
            <person name="Lipzen A."/>
            <person name="Sullivan W."/>
            <person name="Andreopoulos W.B."/>
            <person name="Clum A."/>
            <person name="Lindquist E."/>
            <person name="Daum C."/>
            <person name="Ramamoorthy G.K."/>
            <person name="Gryganskyi A."/>
            <person name="Culley D."/>
            <person name="Magnuson J.K."/>
            <person name="James T.Y."/>
            <person name="O'Malley M.A."/>
            <person name="Stajich J.E."/>
            <person name="Spatafora J.W."/>
            <person name="Visel A."/>
            <person name="Grigoriev I.V."/>
        </authorList>
    </citation>
    <scope>NUCLEOTIDE SEQUENCE [LARGE SCALE GENOMIC DNA]</scope>
    <source>
        <strain evidence="1 2">NRRL 2496</strain>
    </source>
</reference>
<organism evidence="1 2">
    <name type="scientific">Syncephalastrum racemosum</name>
    <name type="common">Filamentous fungus</name>
    <dbReference type="NCBI Taxonomy" id="13706"/>
    <lineage>
        <taxon>Eukaryota</taxon>
        <taxon>Fungi</taxon>
        <taxon>Fungi incertae sedis</taxon>
        <taxon>Mucoromycota</taxon>
        <taxon>Mucoromycotina</taxon>
        <taxon>Mucoromycetes</taxon>
        <taxon>Mucorales</taxon>
        <taxon>Syncephalastraceae</taxon>
        <taxon>Syncephalastrum</taxon>
    </lineage>
</organism>
<keyword evidence="2" id="KW-1185">Reference proteome</keyword>
<dbReference type="InParanoid" id="A0A1X2HD43"/>
<dbReference type="Proteomes" id="UP000242180">
    <property type="component" value="Unassembled WGS sequence"/>
</dbReference>
<sequence length="100" mass="11683">MVKQKEAPPVQPVTDPKLAERYKRRLHTPGSLAPRLRARQIHILSWACSIPLAGYVVLFADFGQEEHCFSPLRRWFESKRQQFWTLTPQEQAELKEQGRA</sequence>
<evidence type="ECO:0000313" key="2">
    <source>
        <dbReference type="Proteomes" id="UP000242180"/>
    </source>
</evidence>
<gene>
    <name evidence="1" type="ORF">BCR43DRAFT_563974</name>
</gene>
<dbReference type="OrthoDB" id="192748at2759"/>
<proteinExistence type="predicted"/>
<protein>
    <submittedName>
        <fullName evidence="1">Uncharacterized protein</fullName>
    </submittedName>
</protein>
<comment type="caution">
    <text evidence="1">The sequence shown here is derived from an EMBL/GenBank/DDBJ whole genome shotgun (WGS) entry which is preliminary data.</text>
</comment>
<dbReference type="AlphaFoldDB" id="A0A1X2HD43"/>